<sequence length="183" mass="19773">METSRLMSHPGFGFSACLTRFAPEKPTQLEATVIGSSTLIDQLLPTQLHPPLIQIPNAQVENITTNSVATPQARYSLDHEKGIGGEIREAVQKEINSQDDRLVKTVAARRESLATLPWKGGTDIPVESKDSPDFSHIDSGCSEAEYIGYILDAAGEYEGFSEDSDDSTPTADSLNTPKVPSPT</sequence>
<name>A0A3N4MG98_9PEZI</name>
<dbReference type="EMBL" id="ML121530">
    <property type="protein sequence ID" value="RPB27895.1"/>
    <property type="molecule type" value="Genomic_DNA"/>
</dbReference>
<dbReference type="OrthoDB" id="10456891at2759"/>
<reference evidence="2 3" key="1">
    <citation type="journal article" date="2018" name="Nat. Ecol. Evol.">
        <title>Pezizomycetes genomes reveal the molecular basis of ectomycorrhizal truffle lifestyle.</title>
        <authorList>
            <person name="Murat C."/>
            <person name="Payen T."/>
            <person name="Noel B."/>
            <person name="Kuo A."/>
            <person name="Morin E."/>
            <person name="Chen J."/>
            <person name="Kohler A."/>
            <person name="Krizsan K."/>
            <person name="Balestrini R."/>
            <person name="Da Silva C."/>
            <person name="Montanini B."/>
            <person name="Hainaut M."/>
            <person name="Levati E."/>
            <person name="Barry K.W."/>
            <person name="Belfiori B."/>
            <person name="Cichocki N."/>
            <person name="Clum A."/>
            <person name="Dockter R.B."/>
            <person name="Fauchery L."/>
            <person name="Guy J."/>
            <person name="Iotti M."/>
            <person name="Le Tacon F."/>
            <person name="Lindquist E.A."/>
            <person name="Lipzen A."/>
            <person name="Malagnac F."/>
            <person name="Mello A."/>
            <person name="Molinier V."/>
            <person name="Miyauchi S."/>
            <person name="Poulain J."/>
            <person name="Riccioni C."/>
            <person name="Rubini A."/>
            <person name="Sitrit Y."/>
            <person name="Splivallo R."/>
            <person name="Traeger S."/>
            <person name="Wang M."/>
            <person name="Zifcakova L."/>
            <person name="Wipf D."/>
            <person name="Zambonelli A."/>
            <person name="Paolocci F."/>
            <person name="Nowrousian M."/>
            <person name="Ottonello S."/>
            <person name="Baldrian P."/>
            <person name="Spatafora J.W."/>
            <person name="Henrissat B."/>
            <person name="Nagy L.G."/>
            <person name="Aury J.M."/>
            <person name="Wincker P."/>
            <person name="Grigoriev I.V."/>
            <person name="Bonfante P."/>
            <person name="Martin F.M."/>
        </authorList>
    </citation>
    <scope>NUCLEOTIDE SEQUENCE [LARGE SCALE GENOMIC DNA]</scope>
    <source>
        <strain evidence="2 3">ATCC MYA-4762</strain>
    </source>
</reference>
<evidence type="ECO:0000256" key="1">
    <source>
        <dbReference type="SAM" id="MobiDB-lite"/>
    </source>
</evidence>
<feature type="region of interest" description="Disordered" evidence="1">
    <location>
        <begin position="157"/>
        <end position="183"/>
    </location>
</feature>
<dbReference type="InParanoid" id="A0A3N4MG98"/>
<accession>A0A3N4MG98</accession>
<dbReference type="Proteomes" id="UP000267821">
    <property type="component" value="Unassembled WGS sequence"/>
</dbReference>
<dbReference type="AlphaFoldDB" id="A0A3N4MG98"/>
<dbReference type="PROSITE" id="PS51257">
    <property type="entry name" value="PROKAR_LIPOPROTEIN"/>
    <property type="match status" value="1"/>
</dbReference>
<gene>
    <name evidence="2" type="ORF">L211DRAFT_891224</name>
</gene>
<feature type="compositionally biased region" description="Polar residues" evidence="1">
    <location>
        <begin position="167"/>
        <end position="183"/>
    </location>
</feature>
<keyword evidence="3" id="KW-1185">Reference proteome</keyword>
<proteinExistence type="predicted"/>
<evidence type="ECO:0000313" key="2">
    <source>
        <dbReference type="EMBL" id="RPB27895.1"/>
    </source>
</evidence>
<evidence type="ECO:0000313" key="3">
    <source>
        <dbReference type="Proteomes" id="UP000267821"/>
    </source>
</evidence>
<protein>
    <submittedName>
        <fullName evidence="2">Uncharacterized protein</fullName>
    </submittedName>
</protein>
<organism evidence="2 3">
    <name type="scientific">Terfezia boudieri ATCC MYA-4762</name>
    <dbReference type="NCBI Taxonomy" id="1051890"/>
    <lineage>
        <taxon>Eukaryota</taxon>
        <taxon>Fungi</taxon>
        <taxon>Dikarya</taxon>
        <taxon>Ascomycota</taxon>
        <taxon>Pezizomycotina</taxon>
        <taxon>Pezizomycetes</taxon>
        <taxon>Pezizales</taxon>
        <taxon>Pezizaceae</taxon>
        <taxon>Terfezia</taxon>
    </lineage>
</organism>